<dbReference type="Proteomes" id="UP001589608">
    <property type="component" value="Unassembled WGS sequence"/>
</dbReference>
<comment type="caution">
    <text evidence="3">The sequence shown here is derived from an EMBL/GenBank/DDBJ whole genome shotgun (WGS) entry which is preliminary data.</text>
</comment>
<keyword evidence="4" id="KW-1185">Reference proteome</keyword>
<feature type="signal peptide" evidence="2">
    <location>
        <begin position="1"/>
        <end position="24"/>
    </location>
</feature>
<accession>A0ABV5MM43</accession>
<dbReference type="InterPro" id="IPR011659">
    <property type="entry name" value="WD40"/>
</dbReference>
<proteinExistence type="predicted"/>
<reference evidence="3 4" key="1">
    <citation type="submission" date="2024-09" db="EMBL/GenBank/DDBJ databases">
        <authorList>
            <person name="Sun Q."/>
            <person name="Mori K."/>
        </authorList>
    </citation>
    <scope>NUCLEOTIDE SEQUENCE [LARGE SCALE GENOMIC DNA]</scope>
    <source>
        <strain evidence="3 4">JCM 3307</strain>
    </source>
</reference>
<name>A0ABV5MM43_9ACTN</name>
<feature type="region of interest" description="Disordered" evidence="1">
    <location>
        <begin position="300"/>
        <end position="323"/>
    </location>
</feature>
<feature type="chain" id="PRO_5046751280" description="WD40 repeat protein" evidence="2">
    <location>
        <begin position="25"/>
        <end position="323"/>
    </location>
</feature>
<dbReference type="RefSeq" id="WP_223093466.1">
    <property type="nucleotide sequence ID" value="NZ_CP061913.1"/>
</dbReference>
<dbReference type="Gene3D" id="2.120.10.30">
    <property type="entry name" value="TolB, C-terminal domain"/>
    <property type="match status" value="1"/>
</dbReference>
<evidence type="ECO:0000313" key="3">
    <source>
        <dbReference type="EMBL" id="MFB9449927.1"/>
    </source>
</evidence>
<dbReference type="InterPro" id="IPR011042">
    <property type="entry name" value="6-blade_b-propeller_TolB-like"/>
</dbReference>
<dbReference type="Pfam" id="PF07676">
    <property type="entry name" value="PD40"/>
    <property type="match status" value="1"/>
</dbReference>
<keyword evidence="2" id="KW-0732">Signal</keyword>
<evidence type="ECO:0000313" key="4">
    <source>
        <dbReference type="Proteomes" id="UP001589608"/>
    </source>
</evidence>
<gene>
    <name evidence="3" type="ORF">ACFFTR_43205</name>
</gene>
<sequence length="323" mass="33926">MRKILSTSIVALVLAAGAGVYIHAAAHRNDAGAAATAAVDIGPGHHRILVRSTAPGSMGHLAVVAGAARTTSSVTCNRVYAAAGTAICLRPDGPLATYQIAVLDEHLAERDTYPMVGVPNRARVSADGRLVTWTAFVTGDSYNGGQFSTRVGVLDTRTGDLVADTLESYALTRDGHPYQAADVNYWGVTFAADDTTFYATMASAGHRYLVRGDLTARTVTTVAEHVECPSLSPDGTRIAFKQAVGGDPVNGWRPAVMDLATAAVTTLPETRSVDDQIAWLDDRTVLYAIHRDQDHADVWSAPADGTGPPALLIPDAESPAPIP</sequence>
<dbReference type="SUPFAM" id="SSF69304">
    <property type="entry name" value="Tricorn protease N-terminal domain"/>
    <property type="match status" value="1"/>
</dbReference>
<evidence type="ECO:0008006" key="5">
    <source>
        <dbReference type="Google" id="ProtNLM"/>
    </source>
</evidence>
<evidence type="ECO:0000256" key="1">
    <source>
        <dbReference type="SAM" id="MobiDB-lite"/>
    </source>
</evidence>
<evidence type="ECO:0000256" key="2">
    <source>
        <dbReference type="SAM" id="SignalP"/>
    </source>
</evidence>
<dbReference type="EMBL" id="JBHMCA010000070">
    <property type="protein sequence ID" value="MFB9449927.1"/>
    <property type="molecule type" value="Genomic_DNA"/>
</dbReference>
<organism evidence="3 4">
    <name type="scientific">Dactylosporangium vinaceum</name>
    <dbReference type="NCBI Taxonomy" id="53362"/>
    <lineage>
        <taxon>Bacteria</taxon>
        <taxon>Bacillati</taxon>
        <taxon>Actinomycetota</taxon>
        <taxon>Actinomycetes</taxon>
        <taxon>Micromonosporales</taxon>
        <taxon>Micromonosporaceae</taxon>
        <taxon>Dactylosporangium</taxon>
    </lineage>
</organism>
<protein>
    <recommendedName>
        <fullName evidence="5">WD40 repeat protein</fullName>
    </recommendedName>
</protein>